<evidence type="ECO:0000313" key="2">
    <source>
        <dbReference type="EMBL" id="MBE9662456.1"/>
    </source>
</evidence>
<sequence>MKYLTFFFSSLLFTATAQAQKLPNVQENRILIPDIVKIDGKSEEFDSKFEADNKATGLQYTLANNDQYLYLTVKVTDSRVIHKILYVGIALTVLIGKAADDQPCLNFPDLSFNEANLILGKTGLKTTYQKIGQRDTAQQRTDSLIKVANDLLSTTAKTIKVTNLKSIPDQTISVYNGEGIKVAQRFNKYAHYTCEMLIPLKYLGLSTSHHSKFAYQIKLVGQVEANKGSVPVVYHYPNGVQTDMNADLNTTTYLKGEYTLAPKP</sequence>
<evidence type="ECO:0000313" key="3">
    <source>
        <dbReference type="Proteomes" id="UP000622475"/>
    </source>
</evidence>
<keyword evidence="3" id="KW-1185">Reference proteome</keyword>
<proteinExistence type="predicted"/>
<reference evidence="2" key="1">
    <citation type="submission" date="2020-10" db="EMBL/GenBank/DDBJ databases">
        <title>Mucilaginibacter mali sp. nov., isolated from rhizosphere soil of apple orchard.</title>
        <authorList>
            <person name="Lee J.-S."/>
            <person name="Kim H.S."/>
            <person name="Kim J.-S."/>
        </authorList>
    </citation>
    <scope>NUCLEOTIDE SEQUENCE</scope>
    <source>
        <strain evidence="2">KCTC 22746</strain>
    </source>
</reference>
<dbReference type="Proteomes" id="UP000622475">
    <property type="component" value="Unassembled WGS sequence"/>
</dbReference>
<dbReference type="EMBL" id="JADFFL010000004">
    <property type="protein sequence ID" value="MBE9662456.1"/>
    <property type="molecule type" value="Genomic_DNA"/>
</dbReference>
<organism evidence="2 3">
    <name type="scientific">Mucilaginibacter myungsuensis</name>
    <dbReference type="NCBI Taxonomy" id="649104"/>
    <lineage>
        <taxon>Bacteria</taxon>
        <taxon>Pseudomonadati</taxon>
        <taxon>Bacteroidota</taxon>
        <taxon>Sphingobacteriia</taxon>
        <taxon>Sphingobacteriales</taxon>
        <taxon>Sphingobacteriaceae</taxon>
        <taxon>Mucilaginibacter</taxon>
    </lineage>
</organism>
<accession>A0A929KVP4</accession>
<keyword evidence="1" id="KW-0732">Signal</keyword>
<evidence type="ECO:0000256" key="1">
    <source>
        <dbReference type="SAM" id="SignalP"/>
    </source>
</evidence>
<protein>
    <recommendedName>
        <fullName evidence="4">DUF4138 domain-containing protein</fullName>
    </recommendedName>
</protein>
<dbReference type="RefSeq" id="WP_194111680.1">
    <property type="nucleotide sequence ID" value="NZ_JADFFL010000004.1"/>
</dbReference>
<feature type="chain" id="PRO_5036676533" description="DUF4138 domain-containing protein" evidence="1">
    <location>
        <begin position="20"/>
        <end position="264"/>
    </location>
</feature>
<dbReference type="AlphaFoldDB" id="A0A929KVP4"/>
<feature type="signal peptide" evidence="1">
    <location>
        <begin position="1"/>
        <end position="19"/>
    </location>
</feature>
<comment type="caution">
    <text evidence="2">The sequence shown here is derived from an EMBL/GenBank/DDBJ whole genome shotgun (WGS) entry which is preliminary data.</text>
</comment>
<name>A0A929KVP4_9SPHI</name>
<evidence type="ECO:0008006" key="4">
    <source>
        <dbReference type="Google" id="ProtNLM"/>
    </source>
</evidence>
<gene>
    <name evidence="2" type="ORF">IRJ16_11240</name>
</gene>